<dbReference type="InterPro" id="IPR029058">
    <property type="entry name" value="AB_hydrolase_fold"/>
</dbReference>
<evidence type="ECO:0000259" key="1">
    <source>
        <dbReference type="Pfam" id="PF12697"/>
    </source>
</evidence>
<sequence>MAGFDSNRGRGGRHVCAAVWLAAGWVLLWAISADAIEHVRFVDTDAGRVQLTCSGPAADPGEPTVILDSGLGDSALVWSRLQPMIAESLPVCSYDRPGYGESDAALPPRTSAVIVHELHDLLERAGIAPPYLLVGHSFGGWNMQLFAARFSQDTAGLVLVDSSQVNQIARYETELGVRIAPTGVFHISINSHVPPNLAPAEAAQARALSHDPVTWRTAHHELAGFRESEHQVAIAPPLPDIPIVVVSRGARIGTSADYPPASERLWRRLQQEYVDAHPGTVHFIARDSGHYIQLEQPALVARAVCLVAERAGTFTPGCSLRLDPMSAGR</sequence>
<proteinExistence type="predicted"/>
<dbReference type="SUPFAM" id="SSF53474">
    <property type="entry name" value="alpha/beta-Hydrolases"/>
    <property type="match status" value="1"/>
</dbReference>
<reference evidence="2 3" key="1">
    <citation type="submission" date="2013-03" db="EMBL/GenBank/DDBJ databases">
        <title>Salinisphaera dokdonensis CL-ES53 Genome Sequencing.</title>
        <authorList>
            <person name="Li C."/>
            <person name="Lai Q."/>
            <person name="Shao Z."/>
        </authorList>
    </citation>
    <scope>NUCLEOTIDE SEQUENCE [LARGE SCALE GENOMIC DNA]</scope>
    <source>
        <strain evidence="2 3">CL-ES53</strain>
    </source>
</reference>
<feature type="domain" description="AB hydrolase-1" evidence="1">
    <location>
        <begin position="66"/>
        <end position="303"/>
    </location>
</feature>
<evidence type="ECO:0000313" key="2">
    <source>
        <dbReference type="EMBL" id="MES1928117.1"/>
    </source>
</evidence>
<dbReference type="PANTHER" id="PTHR43798">
    <property type="entry name" value="MONOACYLGLYCEROL LIPASE"/>
    <property type="match status" value="1"/>
</dbReference>
<dbReference type="GO" id="GO:0016787">
    <property type="term" value="F:hydrolase activity"/>
    <property type="evidence" value="ECO:0007669"/>
    <property type="project" value="UniProtKB-KW"/>
</dbReference>
<dbReference type="InterPro" id="IPR000073">
    <property type="entry name" value="AB_hydrolase_1"/>
</dbReference>
<protein>
    <submittedName>
        <fullName evidence="2">Hydrolase</fullName>
    </submittedName>
</protein>
<gene>
    <name evidence="2" type="ORF">SADO_02640</name>
</gene>
<evidence type="ECO:0000313" key="3">
    <source>
        <dbReference type="Proteomes" id="UP001460888"/>
    </source>
</evidence>
<name>A0ABV2AWT8_9GAMM</name>
<comment type="caution">
    <text evidence="2">The sequence shown here is derived from an EMBL/GenBank/DDBJ whole genome shotgun (WGS) entry which is preliminary data.</text>
</comment>
<keyword evidence="2" id="KW-0378">Hydrolase</keyword>
<dbReference type="Pfam" id="PF12697">
    <property type="entry name" value="Abhydrolase_6"/>
    <property type="match status" value="1"/>
</dbReference>
<dbReference type="Proteomes" id="UP001460888">
    <property type="component" value="Unassembled WGS sequence"/>
</dbReference>
<keyword evidence="3" id="KW-1185">Reference proteome</keyword>
<dbReference type="InterPro" id="IPR050266">
    <property type="entry name" value="AB_hydrolase_sf"/>
</dbReference>
<organism evidence="2 3">
    <name type="scientific">Salinisphaera dokdonensis CL-ES53</name>
    <dbReference type="NCBI Taxonomy" id="1304272"/>
    <lineage>
        <taxon>Bacteria</taxon>
        <taxon>Pseudomonadati</taxon>
        <taxon>Pseudomonadota</taxon>
        <taxon>Gammaproteobacteria</taxon>
        <taxon>Salinisphaerales</taxon>
        <taxon>Salinisphaeraceae</taxon>
        <taxon>Salinisphaera</taxon>
    </lineage>
</organism>
<accession>A0ABV2AWT8</accession>
<dbReference type="Gene3D" id="3.40.50.1820">
    <property type="entry name" value="alpha/beta hydrolase"/>
    <property type="match status" value="1"/>
</dbReference>
<dbReference type="EMBL" id="APND01000001">
    <property type="protein sequence ID" value="MES1928117.1"/>
    <property type="molecule type" value="Genomic_DNA"/>
</dbReference>
<dbReference type="PANTHER" id="PTHR43798:SF33">
    <property type="entry name" value="HYDROLASE, PUTATIVE (AFU_ORTHOLOGUE AFUA_2G14860)-RELATED"/>
    <property type="match status" value="1"/>
</dbReference>